<dbReference type="PANTHER" id="PTHR33334:SF10">
    <property type="entry name" value="PROTEIN LNK4"/>
    <property type="match status" value="1"/>
</dbReference>
<sequence>MSSLLGDLPGSENAHKSFYFCSDSNGMLPTDCISTSMSLESPSISSSVHSAGNSMCLQTHALSPTVGSDKGDFTTSQFIQCNSEHKDCLPVKTAESSMDGLGGEESSVEESVLHELEMVMKQLNEKTRICFRDSLYRLANNSKENQATQSQDGDEAMENENPSSWTAQDETVRSGSKKRTESDTNTIDRAVANLMFNEMDFNAQDLSGGASLDSKQEVFGATEQQTDNAYQPQISHSHIHSLLPQDAEVPTLGERDMDVATDDQMHSSLPSCNARGKRKAPMREFESTNGF</sequence>
<gene>
    <name evidence="2" type="ORF">D8674_030285</name>
</gene>
<feature type="compositionally biased region" description="Basic and acidic residues" evidence="1">
    <location>
        <begin position="281"/>
        <end position="291"/>
    </location>
</feature>
<reference evidence="3" key="2">
    <citation type="submission" date="2019-10" db="EMBL/GenBank/DDBJ databases">
        <title>A de novo genome assembly of a pear dwarfing rootstock.</title>
        <authorList>
            <person name="Wang F."/>
            <person name="Wang J."/>
            <person name="Li S."/>
            <person name="Zhang Y."/>
            <person name="Fang M."/>
            <person name="Ma L."/>
            <person name="Zhao Y."/>
            <person name="Jiang S."/>
        </authorList>
    </citation>
    <scope>NUCLEOTIDE SEQUENCE [LARGE SCALE GENOMIC DNA]</scope>
</reference>
<reference evidence="2 3" key="1">
    <citation type="submission" date="2019-09" db="EMBL/GenBank/DDBJ databases">
        <authorList>
            <person name="Ou C."/>
        </authorList>
    </citation>
    <scope>NUCLEOTIDE SEQUENCE [LARGE SCALE GENOMIC DNA]</scope>
    <source>
        <strain evidence="2">S2</strain>
        <tissue evidence="2">Leaf</tissue>
    </source>
</reference>
<keyword evidence="3" id="KW-1185">Reference proteome</keyword>
<organism evidence="2 3">
    <name type="scientific">Pyrus ussuriensis x Pyrus communis</name>
    <dbReference type="NCBI Taxonomy" id="2448454"/>
    <lineage>
        <taxon>Eukaryota</taxon>
        <taxon>Viridiplantae</taxon>
        <taxon>Streptophyta</taxon>
        <taxon>Embryophyta</taxon>
        <taxon>Tracheophyta</taxon>
        <taxon>Spermatophyta</taxon>
        <taxon>Magnoliopsida</taxon>
        <taxon>eudicotyledons</taxon>
        <taxon>Gunneridae</taxon>
        <taxon>Pentapetalae</taxon>
        <taxon>rosids</taxon>
        <taxon>fabids</taxon>
        <taxon>Rosales</taxon>
        <taxon>Rosaceae</taxon>
        <taxon>Amygdaloideae</taxon>
        <taxon>Maleae</taxon>
        <taxon>Pyrus</taxon>
    </lineage>
</organism>
<dbReference type="PANTHER" id="PTHR33334">
    <property type="entry name" value="PROTEIN LNK1"/>
    <property type="match status" value="1"/>
</dbReference>
<comment type="caution">
    <text evidence="2">The sequence shown here is derived from an EMBL/GenBank/DDBJ whole genome shotgun (WGS) entry which is preliminary data.</text>
</comment>
<evidence type="ECO:0000313" key="2">
    <source>
        <dbReference type="EMBL" id="KAB2594835.1"/>
    </source>
</evidence>
<evidence type="ECO:0008006" key="4">
    <source>
        <dbReference type="Google" id="ProtNLM"/>
    </source>
</evidence>
<evidence type="ECO:0000256" key="1">
    <source>
        <dbReference type="SAM" id="MobiDB-lite"/>
    </source>
</evidence>
<dbReference type="Proteomes" id="UP000327157">
    <property type="component" value="Chromosome 7"/>
</dbReference>
<accession>A0A5N5EVM3</accession>
<dbReference type="GO" id="GO:0007623">
    <property type="term" value="P:circadian rhythm"/>
    <property type="evidence" value="ECO:0007669"/>
    <property type="project" value="InterPro"/>
</dbReference>
<feature type="compositionally biased region" description="Polar residues" evidence="1">
    <location>
        <begin position="160"/>
        <end position="169"/>
    </location>
</feature>
<feature type="compositionally biased region" description="Polar residues" evidence="1">
    <location>
        <begin position="142"/>
        <end position="151"/>
    </location>
</feature>
<feature type="region of interest" description="Disordered" evidence="1">
    <location>
        <begin position="263"/>
        <end position="291"/>
    </location>
</feature>
<reference evidence="2 3" key="3">
    <citation type="submission" date="2019-11" db="EMBL/GenBank/DDBJ databases">
        <title>A de novo genome assembly of a pear dwarfing rootstock.</title>
        <authorList>
            <person name="Wang F."/>
            <person name="Wang J."/>
            <person name="Li S."/>
            <person name="Zhang Y."/>
            <person name="Fang M."/>
            <person name="Ma L."/>
            <person name="Zhao Y."/>
            <person name="Jiang S."/>
        </authorList>
    </citation>
    <scope>NUCLEOTIDE SEQUENCE [LARGE SCALE GENOMIC DNA]</scope>
    <source>
        <strain evidence="2">S2</strain>
        <tissue evidence="2">Leaf</tissue>
    </source>
</reference>
<dbReference type="OrthoDB" id="1939712at2759"/>
<protein>
    <recommendedName>
        <fullName evidence="4">Protein LNK3-like</fullName>
    </recommendedName>
</protein>
<evidence type="ECO:0000313" key="3">
    <source>
        <dbReference type="Proteomes" id="UP000327157"/>
    </source>
</evidence>
<proteinExistence type="predicted"/>
<dbReference type="InterPro" id="IPR039928">
    <property type="entry name" value="LNK"/>
</dbReference>
<dbReference type="EMBL" id="SMOL01000781">
    <property type="protein sequence ID" value="KAB2594835.1"/>
    <property type="molecule type" value="Genomic_DNA"/>
</dbReference>
<feature type="region of interest" description="Disordered" evidence="1">
    <location>
        <begin position="142"/>
        <end position="185"/>
    </location>
</feature>
<dbReference type="GO" id="GO:0006355">
    <property type="term" value="P:regulation of DNA-templated transcription"/>
    <property type="evidence" value="ECO:0007669"/>
    <property type="project" value="InterPro"/>
</dbReference>
<name>A0A5N5EVM3_9ROSA</name>
<dbReference type="AlphaFoldDB" id="A0A5N5EVM3"/>